<feature type="non-terminal residue" evidence="1">
    <location>
        <position position="83"/>
    </location>
</feature>
<name>A0A426XCK7_ENSVE</name>
<dbReference type="EMBL" id="AMZH03022565">
    <property type="protein sequence ID" value="RRT37198.1"/>
    <property type="molecule type" value="Genomic_DNA"/>
</dbReference>
<dbReference type="PROSITE" id="PS51257">
    <property type="entry name" value="PROKAR_LIPOPROTEIN"/>
    <property type="match status" value="1"/>
</dbReference>
<accession>A0A426XCK7</accession>
<evidence type="ECO:0000313" key="2">
    <source>
        <dbReference type="Proteomes" id="UP000287651"/>
    </source>
</evidence>
<evidence type="ECO:0000313" key="1">
    <source>
        <dbReference type="EMBL" id="RRT37198.1"/>
    </source>
</evidence>
<organism evidence="1 2">
    <name type="scientific">Ensete ventricosum</name>
    <name type="common">Abyssinian banana</name>
    <name type="synonym">Musa ensete</name>
    <dbReference type="NCBI Taxonomy" id="4639"/>
    <lineage>
        <taxon>Eukaryota</taxon>
        <taxon>Viridiplantae</taxon>
        <taxon>Streptophyta</taxon>
        <taxon>Embryophyta</taxon>
        <taxon>Tracheophyta</taxon>
        <taxon>Spermatophyta</taxon>
        <taxon>Magnoliopsida</taxon>
        <taxon>Liliopsida</taxon>
        <taxon>Zingiberales</taxon>
        <taxon>Musaceae</taxon>
        <taxon>Ensete</taxon>
    </lineage>
</organism>
<protein>
    <submittedName>
        <fullName evidence="1">Uncharacterized protein</fullName>
    </submittedName>
</protein>
<sequence length="83" mass="8980">MRLETRLEYVGSSPSVSGACQDSARGVHQKKNENLQKIVDGSRNACRELERLVVVPPPALFFGLLSVAESLAPAMVLPVPDFS</sequence>
<dbReference type="Proteomes" id="UP000287651">
    <property type="component" value="Unassembled WGS sequence"/>
</dbReference>
<dbReference type="AlphaFoldDB" id="A0A426XCK7"/>
<reference evidence="1 2" key="1">
    <citation type="journal article" date="2014" name="Agronomy (Basel)">
        <title>A Draft Genome Sequence for Ensete ventricosum, the Drought-Tolerant Tree Against Hunger.</title>
        <authorList>
            <person name="Harrison J."/>
            <person name="Moore K.A."/>
            <person name="Paszkiewicz K."/>
            <person name="Jones T."/>
            <person name="Grant M."/>
            <person name="Ambacheew D."/>
            <person name="Muzemil S."/>
            <person name="Studholme D.J."/>
        </authorList>
    </citation>
    <scope>NUCLEOTIDE SEQUENCE [LARGE SCALE GENOMIC DNA]</scope>
</reference>
<gene>
    <name evidence="1" type="ORF">B296_00028049</name>
</gene>
<proteinExistence type="predicted"/>
<comment type="caution">
    <text evidence="1">The sequence shown here is derived from an EMBL/GenBank/DDBJ whole genome shotgun (WGS) entry which is preliminary data.</text>
</comment>